<proteinExistence type="inferred from homology"/>
<protein>
    <recommendedName>
        <fullName evidence="2">non-specific protein-tyrosine kinase</fullName>
        <ecNumber evidence="2">2.7.10.2</ecNumber>
    </recommendedName>
</protein>
<feature type="transmembrane region" description="Helical" evidence="9">
    <location>
        <begin position="27"/>
        <end position="46"/>
    </location>
</feature>
<evidence type="ECO:0000256" key="4">
    <source>
        <dbReference type="ARBA" id="ARBA00022741"/>
    </source>
</evidence>
<name>A0A4V2F6N9_9BACT</name>
<evidence type="ECO:0000256" key="8">
    <source>
        <dbReference type="ARBA" id="ARBA00051245"/>
    </source>
</evidence>
<keyword evidence="9" id="KW-0812">Transmembrane</keyword>
<dbReference type="GO" id="GO:0004713">
    <property type="term" value="F:protein tyrosine kinase activity"/>
    <property type="evidence" value="ECO:0007669"/>
    <property type="project" value="TreeGrafter"/>
</dbReference>
<sequence>MSHNRTKNKGAGEPIDLMRSVKVVLPFWPYILASILLFVGLSFLYLKSATPYYEITSSVLIREGERAGNLTESPILSDLENIKTTVKLDNEIEKLRSKSLLNEAVISKNAFVTFYDHNGMFKKELSPYNVPVNLIVHEFNEEFLSGVEVFAITILGDKKFEINFKDNKKAEFNFGDKIKTEFGVFSIEKKSEESAVSFPFSTFVVILENPIVKTERYAKALKFEQSSVKSSTLFIRLLDSSPTRGKQILNALIDGYNSSNQNQKNEVALKTIKFLDEKLLVAKKELDSLEMYVERFKQRNRVTDIGLDSRIFLESTASTSKEISELSNKIEILESLENLIAVQGNGNETIPSSFVTLDPTLSDLLAKYNDLLRERQRISRIVQPNNQQLIALNEQLSSLKSNILQNIRSNRSNFEITRKNLEENLNVNRSQVQRIPVIERELMEIDRQKGIKQEHYQYLLRKRDESALALEVAGVSSLQVIDAPTASVKPVSPKKLTILGIGFLAGLALPIIVLFIKFNFSEKITSKKIVEGITQVPILGEVGKNEEKGYVVVKPGSISPPAEQFRLIRSNLGFLSKNENQVIAVSSSMSKEGKSFTSINLAISLSLVGKKVILVDFDLRRPSILKALNLDTEISLNNYFNDSIKDFKKIILPSGIDENLSVLGLNTPIDNPSELINSNKVLGLLKNLRSNYDHIIIDTSPMGLVADPFSLSGLVDVLIYVIRLNYTKISQLEEYEEIVQNNIFNRNFIVLNDSDKLSSSKFGYGYYSSGKNIRVKQKA</sequence>
<keyword evidence="6" id="KW-0067">ATP-binding</keyword>
<dbReference type="InterPro" id="IPR005702">
    <property type="entry name" value="Wzc-like_C"/>
</dbReference>
<evidence type="ECO:0000313" key="13">
    <source>
        <dbReference type="Proteomes" id="UP000292209"/>
    </source>
</evidence>
<keyword evidence="5" id="KW-0418">Kinase</keyword>
<feature type="domain" description="Tyrosine-protein kinase G-rich" evidence="11">
    <location>
        <begin position="439"/>
        <end position="517"/>
    </location>
</feature>
<keyword evidence="7" id="KW-0829">Tyrosine-protein kinase</keyword>
<comment type="caution">
    <text evidence="12">The sequence shown here is derived from an EMBL/GenBank/DDBJ whole genome shotgun (WGS) entry which is preliminary data.</text>
</comment>
<dbReference type="AlphaFoldDB" id="A0A4V2F6N9"/>
<dbReference type="Gene3D" id="3.40.50.300">
    <property type="entry name" value="P-loop containing nucleotide triphosphate hydrolases"/>
    <property type="match status" value="1"/>
</dbReference>
<dbReference type="PANTHER" id="PTHR32309:SF13">
    <property type="entry name" value="FERRIC ENTEROBACTIN TRANSPORT PROTEIN FEPE"/>
    <property type="match status" value="1"/>
</dbReference>
<evidence type="ECO:0000256" key="6">
    <source>
        <dbReference type="ARBA" id="ARBA00022840"/>
    </source>
</evidence>
<organism evidence="12 13">
    <name type="scientific">Cecembia calidifontis</name>
    <dbReference type="NCBI Taxonomy" id="1187080"/>
    <lineage>
        <taxon>Bacteria</taxon>
        <taxon>Pseudomonadati</taxon>
        <taxon>Bacteroidota</taxon>
        <taxon>Cytophagia</taxon>
        <taxon>Cytophagales</taxon>
        <taxon>Cyclobacteriaceae</taxon>
        <taxon>Cecembia</taxon>
    </lineage>
</organism>
<dbReference type="Pfam" id="PF13614">
    <property type="entry name" value="AAA_31"/>
    <property type="match status" value="1"/>
</dbReference>
<keyword evidence="4" id="KW-0547">Nucleotide-binding</keyword>
<dbReference type="Pfam" id="PF13807">
    <property type="entry name" value="GNVR"/>
    <property type="match status" value="1"/>
</dbReference>
<comment type="catalytic activity">
    <reaction evidence="8">
        <text>L-tyrosyl-[protein] + ATP = O-phospho-L-tyrosyl-[protein] + ADP + H(+)</text>
        <dbReference type="Rhea" id="RHEA:10596"/>
        <dbReference type="Rhea" id="RHEA-COMP:10136"/>
        <dbReference type="Rhea" id="RHEA-COMP:20101"/>
        <dbReference type="ChEBI" id="CHEBI:15378"/>
        <dbReference type="ChEBI" id="CHEBI:30616"/>
        <dbReference type="ChEBI" id="CHEBI:46858"/>
        <dbReference type="ChEBI" id="CHEBI:61978"/>
        <dbReference type="ChEBI" id="CHEBI:456216"/>
        <dbReference type="EC" id="2.7.10.2"/>
    </reaction>
</comment>
<dbReference type="InterPro" id="IPR032807">
    <property type="entry name" value="GNVR"/>
</dbReference>
<keyword evidence="9" id="KW-0472">Membrane</keyword>
<evidence type="ECO:0000256" key="1">
    <source>
        <dbReference type="ARBA" id="ARBA00007316"/>
    </source>
</evidence>
<reference evidence="12 13" key="1">
    <citation type="submission" date="2019-02" db="EMBL/GenBank/DDBJ databases">
        <title>Genomic Encyclopedia of Archaeal and Bacterial Type Strains, Phase II (KMG-II): from individual species to whole genera.</title>
        <authorList>
            <person name="Goeker M."/>
        </authorList>
    </citation>
    <scope>NUCLEOTIDE SEQUENCE [LARGE SCALE GENOMIC DNA]</scope>
    <source>
        <strain evidence="12 13">DSM 21411</strain>
    </source>
</reference>
<evidence type="ECO:0000313" key="12">
    <source>
        <dbReference type="EMBL" id="RZS96979.1"/>
    </source>
</evidence>
<evidence type="ECO:0000256" key="5">
    <source>
        <dbReference type="ARBA" id="ARBA00022777"/>
    </source>
</evidence>
<dbReference type="InterPro" id="IPR027417">
    <property type="entry name" value="P-loop_NTPase"/>
</dbReference>
<evidence type="ECO:0000256" key="3">
    <source>
        <dbReference type="ARBA" id="ARBA00022679"/>
    </source>
</evidence>
<feature type="domain" description="AAA" evidence="10">
    <location>
        <begin position="581"/>
        <end position="704"/>
    </location>
</feature>
<dbReference type="PANTHER" id="PTHR32309">
    <property type="entry name" value="TYROSINE-PROTEIN KINASE"/>
    <property type="match status" value="1"/>
</dbReference>
<dbReference type="RefSeq" id="WP_130275826.1">
    <property type="nucleotide sequence ID" value="NZ_SGXG01000001.1"/>
</dbReference>
<evidence type="ECO:0000256" key="9">
    <source>
        <dbReference type="SAM" id="Phobius"/>
    </source>
</evidence>
<dbReference type="OrthoDB" id="9794577at2"/>
<keyword evidence="9" id="KW-1133">Transmembrane helix</keyword>
<keyword evidence="3" id="KW-0808">Transferase</keyword>
<evidence type="ECO:0000259" key="10">
    <source>
        <dbReference type="Pfam" id="PF13614"/>
    </source>
</evidence>
<evidence type="ECO:0000256" key="7">
    <source>
        <dbReference type="ARBA" id="ARBA00023137"/>
    </source>
</evidence>
<accession>A0A4V2F6N9</accession>
<keyword evidence="13" id="KW-1185">Reference proteome</keyword>
<feature type="transmembrane region" description="Helical" evidence="9">
    <location>
        <begin position="496"/>
        <end position="516"/>
    </location>
</feature>
<comment type="similarity">
    <text evidence="1">Belongs to the CpsD/CapB family.</text>
</comment>
<dbReference type="SUPFAM" id="SSF52540">
    <property type="entry name" value="P-loop containing nucleoside triphosphate hydrolases"/>
    <property type="match status" value="1"/>
</dbReference>
<dbReference type="EC" id="2.7.10.2" evidence="2"/>
<evidence type="ECO:0000259" key="11">
    <source>
        <dbReference type="Pfam" id="PF13807"/>
    </source>
</evidence>
<dbReference type="Proteomes" id="UP000292209">
    <property type="component" value="Unassembled WGS sequence"/>
</dbReference>
<dbReference type="InterPro" id="IPR050445">
    <property type="entry name" value="Bact_polysacc_biosynth/exp"/>
</dbReference>
<evidence type="ECO:0000256" key="2">
    <source>
        <dbReference type="ARBA" id="ARBA00011903"/>
    </source>
</evidence>
<dbReference type="EMBL" id="SGXG01000001">
    <property type="protein sequence ID" value="RZS96979.1"/>
    <property type="molecule type" value="Genomic_DNA"/>
</dbReference>
<dbReference type="GO" id="GO:0005886">
    <property type="term" value="C:plasma membrane"/>
    <property type="evidence" value="ECO:0007669"/>
    <property type="project" value="TreeGrafter"/>
</dbReference>
<dbReference type="InterPro" id="IPR025669">
    <property type="entry name" value="AAA_dom"/>
</dbReference>
<dbReference type="CDD" id="cd05387">
    <property type="entry name" value="BY-kinase"/>
    <property type="match status" value="1"/>
</dbReference>
<gene>
    <name evidence="12" type="ORF">BC751_2575</name>
</gene>